<proteinExistence type="predicted"/>
<evidence type="ECO:0000256" key="1">
    <source>
        <dbReference type="SAM" id="Phobius"/>
    </source>
</evidence>
<accession>A0ABC9VI43</accession>
<organism evidence="2 3">
    <name type="scientific">Parageobacillus genomosp. 1</name>
    <dbReference type="NCBI Taxonomy" id="1295642"/>
    <lineage>
        <taxon>Bacteria</taxon>
        <taxon>Bacillati</taxon>
        <taxon>Bacillota</taxon>
        <taxon>Bacilli</taxon>
        <taxon>Bacillales</taxon>
        <taxon>Anoxybacillaceae</taxon>
        <taxon>Parageobacillus</taxon>
    </lineage>
</organism>
<dbReference type="EMBL" id="AOTZ01000002">
    <property type="protein sequence ID" value="EZP78512.1"/>
    <property type="molecule type" value="Genomic_DNA"/>
</dbReference>
<dbReference type="AlphaFoldDB" id="A0ABC9VI43"/>
<gene>
    <name evidence="2" type="ORF">H839_01551</name>
</gene>
<dbReference type="Proteomes" id="UP000023566">
    <property type="component" value="Chromosome"/>
</dbReference>
<comment type="caution">
    <text evidence="2">The sequence shown here is derived from an EMBL/GenBank/DDBJ whole genome shotgun (WGS) entry which is preliminary data.</text>
</comment>
<evidence type="ECO:0000313" key="3">
    <source>
        <dbReference type="Proteomes" id="UP000023566"/>
    </source>
</evidence>
<sequence length="79" mass="8799">MEAKAGFTNDDCSRSFSDDASSYQKKCIVRSHPMLGRIILVVAGLASKKRGINFLIKKFIAGFPLMILSILISTIYTYH</sequence>
<feature type="transmembrane region" description="Helical" evidence="1">
    <location>
        <begin position="59"/>
        <end position="78"/>
    </location>
</feature>
<keyword evidence="1" id="KW-0812">Transmembrane</keyword>
<reference evidence="2 3" key="1">
    <citation type="journal article" date="2014" name="Appl. Microbiol. Biotechnol.">
        <title>Transformable facultative thermophile Geobacillus stearothermophilus NUB3621 as a host strain for metabolic engineering.</title>
        <authorList>
            <person name="Blanchard K."/>
            <person name="Robic S."/>
            <person name="Matsumura I."/>
        </authorList>
    </citation>
    <scope>NUCLEOTIDE SEQUENCE [LARGE SCALE GENOMIC DNA]</scope>
    <source>
        <strain evidence="2 3">NUB3621</strain>
    </source>
</reference>
<keyword evidence="3" id="KW-1185">Reference proteome</keyword>
<keyword evidence="1" id="KW-1133">Transmembrane helix</keyword>
<keyword evidence="1" id="KW-0472">Membrane</keyword>
<name>A0ABC9VI43_9BACL</name>
<evidence type="ECO:0000313" key="2">
    <source>
        <dbReference type="EMBL" id="EZP78512.1"/>
    </source>
</evidence>
<protein>
    <submittedName>
        <fullName evidence="2">Uncharacterized protein</fullName>
    </submittedName>
</protein>